<proteinExistence type="predicted"/>
<dbReference type="Proteomes" id="UP000604046">
    <property type="component" value="Unassembled WGS sequence"/>
</dbReference>
<evidence type="ECO:0000313" key="2">
    <source>
        <dbReference type="Proteomes" id="UP000604046"/>
    </source>
</evidence>
<dbReference type="EMBL" id="CAJNDS010002546">
    <property type="protein sequence ID" value="CAE7520925.1"/>
    <property type="molecule type" value="Genomic_DNA"/>
</dbReference>
<accession>A0A812TCN2</accession>
<keyword evidence="2" id="KW-1185">Reference proteome</keyword>
<comment type="caution">
    <text evidence="1">The sequence shown here is derived from an EMBL/GenBank/DDBJ whole genome shotgun (WGS) entry which is preliminary data.</text>
</comment>
<evidence type="ECO:0000313" key="1">
    <source>
        <dbReference type="EMBL" id="CAE7520925.1"/>
    </source>
</evidence>
<sequence>MSSMTGWKLARGNAVAREMLARKAQRDLDKKMDFKIFAGTAYEVPKVLRRFSVLLGGSIKDDLSALKGWVCKDDADAVHPYLEELHG</sequence>
<reference evidence="1" key="1">
    <citation type="submission" date="2021-02" db="EMBL/GenBank/DDBJ databases">
        <authorList>
            <person name="Dougan E. K."/>
            <person name="Rhodes N."/>
            <person name="Thang M."/>
            <person name="Chan C."/>
        </authorList>
    </citation>
    <scope>NUCLEOTIDE SEQUENCE</scope>
</reference>
<organism evidence="1 2">
    <name type="scientific">Symbiodinium natans</name>
    <dbReference type="NCBI Taxonomy" id="878477"/>
    <lineage>
        <taxon>Eukaryota</taxon>
        <taxon>Sar</taxon>
        <taxon>Alveolata</taxon>
        <taxon>Dinophyceae</taxon>
        <taxon>Suessiales</taxon>
        <taxon>Symbiodiniaceae</taxon>
        <taxon>Symbiodinium</taxon>
    </lineage>
</organism>
<gene>
    <name evidence="1" type="ORF">SNAT2548_LOCUS29156</name>
</gene>
<name>A0A812TCN2_9DINO</name>
<dbReference type="AlphaFoldDB" id="A0A812TCN2"/>
<protein>
    <submittedName>
        <fullName evidence="1">Uncharacterized protein</fullName>
    </submittedName>
</protein>